<name>A0A7R9T9U1_MICPS</name>
<keyword evidence="1" id="KW-0812">Transmembrane</keyword>
<reference evidence="2" key="1">
    <citation type="submission" date="2021-01" db="EMBL/GenBank/DDBJ databases">
        <authorList>
            <person name="Corre E."/>
            <person name="Pelletier E."/>
            <person name="Niang G."/>
            <person name="Scheremetjew M."/>
            <person name="Finn R."/>
            <person name="Kale V."/>
            <person name="Holt S."/>
            <person name="Cochrane G."/>
            <person name="Meng A."/>
            <person name="Brown T."/>
            <person name="Cohen L."/>
        </authorList>
    </citation>
    <scope>NUCLEOTIDE SEQUENCE</scope>
    <source>
        <strain evidence="2">RCC1614</strain>
    </source>
</reference>
<evidence type="ECO:0000256" key="1">
    <source>
        <dbReference type="SAM" id="Phobius"/>
    </source>
</evidence>
<feature type="transmembrane region" description="Helical" evidence="1">
    <location>
        <begin position="87"/>
        <end position="107"/>
    </location>
</feature>
<evidence type="ECO:0000313" key="2">
    <source>
        <dbReference type="EMBL" id="CAD8229492.1"/>
    </source>
</evidence>
<dbReference type="Pfam" id="PF12263">
    <property type="entry name" value="DUF3611"/>
    <property type="match status" value="1"/>
</dbReference>
<dbReference type="AlphaFoldDB" id="A0A7R9T9U1"/>
<keyword evidence="1" id="KW-0472">Membrane</keyword>
<sequence length="220" mass="23641">MARRRSRRDRPPPTTTTRRRLGVVTRAAAEESTAQISKKVARTADACKKLGRFGFWGQLVLTTVSAVILVFSFLFKGITKATDAGLYFILFGICASFFTTFWSLGIVRLGDKLRKSAEQLNLVPPRAEVVRQLSTGLTVNFVGLGATIVGLQATCGILFAKSLTAAAASPFTPGGYNPVLALDIFLIQAGANTMLAHWLGAAISLWLLRTVNLPSPGNAK</sequence>
<protein>
    <submittedName>
        <fullName evidence="2">Uncharacterized protein</fullName>
    </submittedName>
</protein>
<gene>
    <name evidence="2" type="ORF">MPUS1402_LOCUS1819</name>
</gene>
<proteinExistence type="predicted"/>
<dbReference type="PANTHER" id="PTHR34548">
    <property type="entry name" value="PROTEIN TIC 21, CHLOROPLASTIC"/>
    <property type="match status" value="1"/>
</dbReference>
<feature type="transmembrane region" description="Helical" evidence="1">
    <location>
        <begin position="53"/>
        <end position="75"/>
    </location>
</feature>
<dbReference type="EMBL" id="HBDY01002386">
    <property type="protein sequence ID" value="CAD8229492.1"/>
    <property type="molecule type" value="Transcribed_RNA"/>
</dbReference>
<feature type="transmembrane region" description="Helical" evidence="1">
    <location>
        <begin position="180"/>
        <end position="208"/>
    </location>
</feature>
<dbReference type="InterPro" id="IPR022051">
    <property type="entry name" value="DUF3611"/>
</dbReference>
<dbReference type="PANTHER" id="PTHR34548:SF2">
    <property type="entry name" value="PROTEIN TIC 21, CHLOROPLASTIC"/>
    <property type="match status" value="1"/>
</dbReference>
<keyword evidence="1" id="KW-1133">Transmembrane helix</keyword>
<organism evidence="2">
    <name type="scientific">Micromonas pusilla</name>
    <name type="common">Picoplanktonic green alga</name>
    <name type="synonym">Chromulina pusilla</name>
    <dbReference type="NCBI Taxonomy" id="38833"/>
    <lineage>
        <taxon>Eukaryota</taxon>
        <taxon>Viridiplantae</taxon>
        <taxon>Chlorophyta</taxon>
        <taxon>Mamiellophyceae</taxon>
        <taxon>Mamiellales</taxon>
        <taxon>Mamiellaceae</taxon>
        <taxon>Micromonas</taxon>
    </lineage>
</organism>
<accession>A0A7R9T9U1</accession>
<feature type="transmembrane region" description="Helical" evidence="1">
    <location>
        <begin position="141"/>
        <end position="160"/>
    </location>
</feature>